<accession>A0A3A5MWQ8</accession>
<dbReference type="EMBL" id="QZVS01000070">
    <property type="protein sequence ID" value="RJT89634.1"/>
    <property type="molecule type" value="Genomic_DNA"/>
</dbReference>
<feature type="transmembrane region" description="Helical" evidence="1">
    <location>
        <begin position="108"/>
        <end position="130"/>
    </location>
</feature>
<keyword evidence="1" id="KW-1133">Transmembrane helix</keyword>
<evidence type="ECO:0000313" key="3">
    <source>
        <dbReference type="Proteomes" id="UP000272015"/>
    </source>
</evidence>
<feature type="transmembrane region" description="Helical" evidence="1">
    <location>
        <begin position="6"/>
        <end position="28"/>
    </location>
</feature>
<feature type="transmembrane region" description="Helical" evidence="1">
    <location>
        <begin position="71"/>
        <end position="87"/>
    </location>
</feature>
<keyword evidence="3" id="KW-1185">Reference proteome</keyword>
<dbReference type="AlphaFoldDB" id="A0A3A5MWQ8"/>
<protein>
    <submittedName>
        <fullName evidence="2">Uncharacterized protein</fullName>
    </submittedName>
</protein>
<keyword evidence="1" id="KW-0472">Membrane</keyword>
<organism evidence="2 3">
    <name type="scientific">Cryobacterium melibiosiphilum</name>
    <dbReference type="NCBI Taxonomy" id="995039"/>
    <lineage>
        <taxon>Bacteria</taxon>
        <taxon>Bacillati</taxon>
        <taxon>Actinomycetota</taxon>
        <taxon>Actinomycetes</taxon>
        <taxon>Micrococcales</taxon>
        <taxon>Microbacteriaceae</taxon>
        <taxon>Cryobacterium</taxon>
    </lineage>
</organism>
<dbReference type="Proteomes" id="UP000272015">
    <property type="component" value="Unassembled WGS sequence"/>
</dbReference>
<comment type="caution">
    <text evidence="2">The sequence shown here is derived from an EMBL/GenBank/DDBJ whole genome shotgun (WGS) entry which is preliminary data.</text>
</comment>
<dbReference type="RefSeq" id="WP_119973128.1">
    <property type="nucleotide sequence ID" value="NZ_JBHSQA010000006.1"/>
</dbReference>
<proteinExistence type="predicted"/>
<name>A0A3A5MWQ8_9MICO</name>
<reference evidence="2 3" key="1">
    <citation type="submission" date="2018-09" db="EMBL/GenBank/DDBJ databases">
        <title>Novel species of Cryobacterium.</title>
        <authorList>
            <person name="Liu Q."/>
            <person name="Xin Y.-H."/>
        </authorList>
    </citation>
    <scope>NUCLEOTIDE SEQUENCE [LARGE SCALE GENOMIC DNA]</scope>
    <source>
        <strain evidence="2 3">Hh39</strain>
    </source>
</reference>
<keyword evidence="1" id="KW-0812">Transmembrane</keyword>
<feature type="transmembrane region" description="Helical" evidence="1">
    <location>
        <begin position="40"/>
        <end position="59"/>
    </location>
</feature>
<gene>
    <name evidence="2" type="ORF">D6T64_05975</name>
</gene>
<evidence type="ECO:0000313" key="2">
    <source>
        <dbReference type="EMBL" id="RJT89634.1"/>
    </source>
</evidence>
<sequence length="131" mass="13268">MTFLEISALSLLVTNTGLTIALVLMLVAKRRSTTPFTVSHAAFPGALFLLTLVITSLLAGSPDLAFNVTETAVYTAAAGFGAATLVWSSRFSTGTAGKPTAAGRVCELLGYVLPVASAVTYALSVAAAAVG</sequence>
<evidence type="ECO:0000256" key="1">
    <source>
        <dbReference type="SAM" id="Phobius"/>
    </source>
</evidence>